<dbReference type="PANTHER" id="PTHR22604">
    <property type="entry name" value="OXIDOREDUCTASES"/>
    <property type="match status" value="1"/>
</dbReference>
<comment type="similarity">
    <text evidence="1">Belongs to the Gfo/Idh/MocA family.</text>
</comment>
<keyword evidence="6" id="KW-1185">Reference proteome</keyword>
<feature type="domain" description="Gfo/Idh/MocA-like oxidoreductase N-terminal" evidence="3">
    <location>
        <begin position="5"/>
        <end position="123"/>
    </location>
</feature>
<evidence type="ECO:0000259" key="3">
    <source>
        <dbReference type="Pfam" id="PF01408"/>
    </source>
</evidence>
<dbReference type="RefSeq" id="WP_161839947.1">
    <property type="nucleotide sequence ID" value="NZ_CP048000.1"/>
</dbReference>
<keyword evidence="2" id="KW-0560">Oxidoreductase</keyword>
<evidence type="ECO:0000259" key="4">
    <source>
        <dbReference type="Pfam" id="PF22725"/>
    </source>
</evidence>
<dbReference type="Pfam" id="PF01408">
    <property type="entry name" value="GFO_IDH_MocA"/>
    <property type="match status" value="1"/>
</dbReference>
<accession>A0A6P1TTU5</accession>
<evidence type="ECO:0000313" key="5">
    <source>
        <dbReference type="EMBL" id="QHQ63126.1"/>
    </source>
</evidence>
<dbReference type="PANTHER" id="PTHR22604:SF105">
    <property type="entry name" value="TRANS-1,2-DIHYDROBENZENE-1,2-DIOL DEHYDROGENASE"/>
    <property type="match status" value="1"/>
</dbReference>
<evidence type="ECO:0000313" key="6">
    <source>
        <dbReference type="Proteomes" id="UP000464314"/>
    </source>
</evidence>
<dbReference type="InterPro" id="IPR050984">
    <property type="entry name" value="Gfo/Idh/MocA_domain"/>
</dbReference>
<dbReference type="GO" id="GO:0000166">
    <property type="term" value="F:nucleotide binding"/>
    <property type="evidence" value="ECO:0007669"/>
    <property type="project" value="InterPro"/>
</dbReference>
<reference evidence="5 6" key="1">
    <citation type="submission" date="2020-01" db="EMBL/GenBank/DDBJ databases">
        <title>Genome analysis of Anaerocolumna sp. CBA3638.</title>
        <authorList>
            <person name="Kim J."/>
            <person name="Roh S.W."/>
        </authorList>
    </citation>
    <scope>NUCLEOTIDE SEQUENCE [LARGE SCALE GENOMIC DNA]</scope>
    <source>
        <strain evidence="5 6">CBA3638</strain>
    </source>
</reference>
<dbReference type="InterPro" id="IPR036291">
    <property type="entry name" value="NAD(P)-bd_dom_sf"/>
</dbReference>
<dbReference type="Gene3D" id="3.30.360.10">
    <property type="entry name" value="Dihydrodipicolinate Reductase, domain 2"/>
    <property type="match status" value="1"/>
</dbReference>
<dbReference type="SUPFAM" id="SSF51735">
    <property type="entry name" value="NAD(P)-binding Rossmann-fold domains"/>
    <property type="match status" value="1"/>
</dbReference>
<dbReference type="InterPro" id="IPR055170">
    <property type="entry name" value="GFO_IDH_MocA-like_dom"/>
</dbReference>
<dbReference type="Pfam" id="PF22725">
    <property type="entry name" value="GFO_IDH_MocA_C3"/>
    <property type="match status" value="1"/>
</dbReference>
<sequence>MKQVNWGVLGTADIAKGCVIPAIIQSKNGNLYGIAGRNKEKTDTFLKTYGFEKAYYSYDDLLEDEAIEAVYIPLPNTLHKEWVLKAAARKKHILCEKPLSGSEKDVIEMVQACEDAGVYFMEAFAYLHSPIVKSIKEALNSGVIGEPRFIETTFLTPKPKDNDIRLRRDTLGGSIYDLGCYNVSLILSLLGEEPSKVNALANFTDEKIDDFTAAYLEFPGGCRASIVTGMCANQRGDRYYIYGTNGTIEAPVPFNASGLLKYYIHTEDSTREVTAEVPNNYMLEVEQLDRCIREQEQPYVTHEFSIKTARTMDKILSIIGY</sequence>
<proteinExistence type="inferred from homology"/>
<protein>
    <submittedName>
        <fullName evidence="5">Gfo/Idh/MocA family oxidoreductase</fullName>
    </submittedName>
</protein>
<dbReference type="Gene3D" id="3.40.50.720">
    <property type="entry name" value="NAD(P)-binding Rossmann-like Domain"/>
    <property type="match status" value="1"/>
</dbReference>
<dbReference type="SUPFAM" id="SSF55347">
    <property type="entry name" value="Glyceraldehyde-3-phosphate dehydrogenase-like, C-terminal domain"/>
    <property type="match status" value="1"/>
</dbReference>
<dbReference type="EMBL" id="CP048000">
    <property type="protein sequence ID" value="QHQ63126.1"/>
    <property type="molecule type" value="Genomic_DNA"/>
</dbReference>
<organism evidence="5 6">
    <name type="scientific">Anaerocolumna sedimenticola</name>
    <dbReference type="NCBI Taxonomy" id="2696063"/>
    <lineage>
        <taxon>Bacteria</taxon>
        <taxon>Bacillati</taxon>
        <taxon>Bacillota</taxon>
        <taxon>Clostridia</taxon>
        <taxon>Lachnospirales</taxon>
        <taxon>Lachnospiraceae</taxon>
        <taxon>Anaerocolumna</taxon>
    </lineage>
</organism>
<dbReference type="InterPro" id="IPR000683">
    <property type="entry name" value="Gfo/Idh/MocA-like_OxRdtase_N"/>
</dbReference>
<evidence type="ECO:0000256" key="1">
    <source>
        <dbReference type="ARBA" id="ARBA00010928"/>
    </source>
</evidence>
<dbReference type="GO" id="GO:0016491">
    <property type="term" value="F:oxidoreductase activity"/>
    <property type="evidence" value="ECO:0007669"/>
    <property type="project" value="UniProtKB-KW"/>
</dbReference>
<feature type="domain" description="GFO/IDH/MocA-like oxidoreductase" evidence="4">
    <location>
        <begin position="133"/>
        <end position="249"/>
    </location>
</feature>
<evidence type="ECO:0000256" key="2">
    <source>
        <dbReference type="ARBA" id="ARBA00023002"/>
    </source>
</evidence>
<dbReference type="Proteomes" id="UP000464314">
    <property type="component" value="Chromosome"/>
</dbReference>
<dbReference type="AlphaFoldDB" id="A0A6P1TTU5"/>
<name>A0A6P1TTU5_9FIRM</name>
<gene>
    <name evidence="5" type="ORF">Ana3638_22055</name>
</gene>
<dbReference type="KEGG" id="anr:Ana3638_22055"/>